<evidence type="ECO:0000256" key="2">
    <source>
        <dbReference type="ARBA" id="ARBA00007931"/>
    </source>
</evidence>
<dbReference type="eggNOG" id="COG0517">
    <property type="taxonomic scope" value="Bacteria"/>
</dbReference>
<organism evidence="20 21">
    <name type="scientific">Stackebrandtia nassauensis (strain DSM 44728 / CIP 108903 / NRRL B-16338 / NBRC 102104 / LLR-40K-21)</name>
    <dbReference type="NCBI Taxonomy" id="446470"/>
    <lineage>
        <taxon>Bacteria</taxon>
        <taxon>Bacillati</taxon>
        <taxon>Actinomycetota</taxon>
        <taxon>Actinomycetes</taxon>
        <taxon>Glycomycetales</taxon>
        <taxon>Glycomycetaceae</taxon>
        <taxon>Stackebrandtia</taxon>
    </lineage>
</organism>
<dbReference type="PIRSF" id="PIRSF006404">
    <property type="entry name" value="UCP006404_Pept_M50_CBS"/>
    <property type="match status" value="1"/>
</dbReference>
<feature type="transmembrane region" description="Helical" evidence="14">
    <location>
        <begin position="150"/>
        <end position="173"/>
    </location>
</feature>
<comment type="cofactor">
    <cofactor evidence="14 16">
        <name>Zn(2+)</name>
        <dbReference type="ChEBI" id="CHEBI:29105"/>
    </cofactor>
    <text evidence="14 16">Binds 1 zinc ion per subunit.</text>
</comment>
<evidence type="ECO:0000313" key="21">
    <source>
        <dbReference type="Proteomes" id="UP000000844"/>
    </source>
</evidence>
<dbReference type="KEGG" id="sna:Snas_4475"/>
<feature type="transmembrane region" description="Helical" evidence="14">
    <location>
        <begin position="121"/>
        <end position="144"/>
    </location>
</feature>
<feature type="transmembrane region" description="Helical" evidence="14">
    <location>
        <begin position="52"/>
        <end position="79"/>
    </location>
</feature>
<dbReference type="InterPro" id="IPR000644">
    <property type="entry name" value="CBS_dom"/>
</dbReference>
<name>D3Q571_STANL</name>
<keyword evidence="8 14" id="KW-0378">Hydrolase</keyword>
<feature type="domain" description="CBS" evidence="18">
    <location>
        <begin position="342"/>
        <end position="377"/>
    </location>
</feature>
<dbReference type="GO" id="GO:0008237">
    <property type="term" value="F:metallopeptidase activity"/>
    <property type="evidence" value="ECO:0007669"/>
    <property type="project" value="UniProtKB-UniRule"/>
</dbReference>
<dbReference type="CDD" id="cd06164">
    <property type="entry name" value="S2P-M50_SpoIVFB_CBS"/>
    <property type="match status" value="1"/>
</dbReference>
<evidence type="ECO:0000256" key="13">
    <source>
        <dbReference type="ARBA" id="ARBA00023136"/>
    </source>
</evidence>
<feature type="active site" evidence="15">
    <location>
        <position position="81"/>
    </location>
</feature>
<reference evidence="20 21" key="1">
    <citation type="journal article" date="2009" name="Stand. Genomic Sci.">
        <title>Complete genome sequence of Stackebrandtia nassauensis type strain (LLR-40K-21).</title>
        <authorList>
            <person name="Munk C."/>
            <person name="Lapidus A."/>
            <person name="Copeland A."/>
            <person name="Jando M."/>
            <person name="Mayilraj S."/>
            <person name="Glavina Del Rio T."/>
            <person name="Nolan M."/>
            <person name="Chen F."/>
            <person name="Lucas S."/>
            <person name="Tice H."/>
            <person name="Cheng J.F."/>
            <person name="Han C."/>
            <person name="Detter J.C."/>
            <person name="Bruce D."/>
            <person name="Goodwin L."/>
            <person name="Chain P."/>
            <person name="Pitluck S."/>
            <person name="Goker M."/>
            <person name="Ovchinikova G."/>
            <person name="Pati A."/>
            <person name="Ivanova N."/>
            <person name="Mavromatis K."/>
            <person name="Chen A."/>
            <person name="Palaniappan K."/>
            <person name="Land M."/>
            <person name="Hauser L."/>
            <person name="Chang Y.J."/>
            <person name="Jeffries C.D."/>
            <person name="Bristow J."/>
            <person name="Eisen J.A."/>
            <person name="Markowitz V."/>
            <person name="Hugenholtz P."/>
            <person name="Kyrpides N.C."/>
            <person name="Klenk H.P."/>
        </authorList>
    </citation>
    <scope>NUCLEOTIDE SEQUENCE [LARGE SCALE GENOMIC DNA]</scope>
    <source>
        <strain evidence="21">DSM 44728 / CIP 108903 / NRRL B-16338 / NBRC 102104 / LLR-40K-21</strain>
    </source>
</reference>
<feature type="transmembrane region" description="Helical" evidence="14">
    <location>
        <begin position="194"/>
        <end position="216"/>
    </location>
</feature>
<dbReference type="SUPFAM" id="SSF54631">
    <property type="entry name" value="CBS-domain pair"/>
    <property type="match status" value="1"/>
</dbReference>
<evidence type="ECO:0000256" key="8">
    <source>
        <dbReference type="ARBA" id="ARBA00022801"/>
    </source>
</evidence>
<keyword evidence="5 14" id="KW-0812">Transmembrane</keyword>
<keyword evidence="7" id="KW-0677">Repeat</keyword>
<sequence>MRTIYSMNQSDGRPTRPGLRIARVLGVPVYISPTWLILAVLVTLIYSDVVRVAVPGLSGGLVYLVSFGFVVTLCGSVFLHELGHALTSRHYGIGVRGITLEMLGGHTEMATDPKSPKVEAVVALAGPAVSAVLGAIGTAVALILEPFTLAWQFAFQVAACNIIVAIYNVLPGMPLDGGRALRALVWAIKGDKHVASIVAGWAGRVVAVATAAAGILAFATGFVSVIGIVFALMIAAVLWLGATRSIQLGTLGARFHLLDVAKLLRPATCVPSGTPLGEALRQQREADSGGVLVVDAAGHPTAIMHSAATQAVPADRRPWVSVDDVAQGLDGSNTWKPSWRGEEVVAAMRRHPANEYAVVDDGRALGVVNAADIADALDPRKPAPAPPRETATDTEVTERE</sequence>
<keyword evidence="9 14" id="KW-0862">Zinc</keyword>
<gene>
    <name evidence="20" type="ordered locus">Snas_4475</name>
</gene>
<evidence type="ECO:0000256" key="1">
    <source>
        <dbReference type="ARBA" id="ARBA00004651"/>
    </source>
</evidence>
<dbReference type="Pfam" id="PF00571">
    <property type="entry name" value="CBS"/>
    <property type="match status" value="1"/>
</dbReference>
<protein>
    <recommendedName>
        <fullName evidence="14">Zinc metalloprotease</fullName>
    </recommendedName>
</protein>
<evidence type="ECO:0000256" key="14">
    <source>
        <dbReference type="PIRNR" id="PIRNR006404"/>
    </source>
</evidence>
<evidence type="ECO:0000256" key="4">
    <source>
        <dbReference type="ARBA" id="ARBA00022670"/>
    </source>
</evidence>
<evidence type="ECO:0000256" key="11">
    <source>
        <dbReference type="ARBA" id="ARBA00023049"/>
    </source>
</evidence>
<evidence type="ECO:0000256" key="7">
    <source>
        <dbReference type="ARBA" id="ARBA00022737"/>
    </source>
</evidence>
<feature type="binding site" evidence="16">
    <location>
        <position position="80"/>
    </location>
    <ligand>
        <name>Zn(2+)</name>
        <dbReference type="ChEBI" id="CHEBI:29105"/>
        <note>catalytic</note>
    </ligand>
</feature>
<feature type="domain" description="Peptidase M50" evidence="19">
    <location>
        <begin position="69"/>
        <end position="147"/>
    </location>
</feature>
<dbReference type="InterPro" id="IPR016483">
    <property type="entry name" value="UCP006404_Pept_M50_CBS"/>
</dbReference>
<evidence type="ECO:0000259" key="19">
    <source>
        <dbReference type="Pfam" id="PF02163"/>
    </source>
</evidence>
<keyword evidence="10 14" id="KW-1133">Transmembrane helix</keyword>
<dbReference type="EMBL" id="CP001778">
    <property type="protein sequence ID" value="ADD44120.1"/>
    <property type="molecule type" value="Genomic_DNA"/>
</dbReference>
<evidence type="ECO:0000259" key="18">
    <source>
        <dbReference type="Pfam" id="PF00571"/>
    </source>
</evidence>
<dbReference type="Pfam" id="PF02163">
    <property type="entry name" value="Peptidase_M50"/>
    <property type="match status" value="2"/>
</dbReference>
<evidence type="ECO:0000256" key="17">
    <source>
        <dbReference type="SAM" id="MobiDB-lite"/>
    </source>
</evidence>
<dbReference type="STRING" id="446470.Snas_4475"/>
<dbReference type="InterPro" id="IPR008915">
    <property type="entry name" value="Peptidase_M50"/>
</dbReference>
<evidence type="ECO:0000256" key="16">
    <source>
        <dbReference type="PIRSR" id="PIRSR006404-2"/>
    </source>
</evidence>
<feature type="transmembrane region" description="Helical" evidence="14">
    <location>
        <begin position="21"/>
        <end position="46"/>
    </location>
</feature>
<dbReference type="InterPro" id="IPR046342">
    <property type="entry name" value="CBS_dom_sf"/>
</dbReference>
<keyword evidence="13 14" id="KW-0472">Membrane</keyword>
<comment type="subcellular location">
    <subcellularLocation>
        <location evidence="1 14">Cell membrane</location>
        <topology evidence="1 14">Multi-pass membrane protein</topology>
    </subcellularLocation>
</comment>
<dbReference type="HOGENOM" id="CLU_037123_1_0_11"/>
<keyword evidence="21" id="KW-1185">Reference proteome</keyword>
<keyword evidence="6 14" id="KW-0479">Metal-binding</keyword>
<feature type="domain" description="Peptidase M50" evidence="19">
    <location>
        <begin position="152"/>
        <end position="195"/>
    </location>
</feature>
<evidence type="ECO:0000256" key="6">
    <source>
        <dbReference type="ARBA" id="ARBA00022723"/>
    </source>
</evidence>
<accession>D3Q571</accession>
<evidence type="ECO:0000256" key="5">
    <source>
        <dbReference type="ARBA" id="ARBA00022692"/>
    </source>
</evidence>
<keyword evidence="4 14" id="KW-0645">Protease</keyword>
<evidence type="ECO:0000256" key="3">
    <source>
        <dbReference type="ARBA" id="ARBA00022475"/>
    </source>
</evidence>
<evidence type="ECO:0000256" key="10">
    <source>
        <dbReference type="ARBA" id="ARBA00022989"/>
    </source>
</evidence>
<dbReference type="AlphaFoldDB" id="D3Q571"/>
<feature type="region of interest" description="Disordered" evidence="17">
    <location>
        <begin position="375"/>
        <end position="400"/>
    </location>
</feature>
<dbReference type="GO" id="GO:0006508">
    <property type="term" value="P:proteolysis"/>
    <property type="evidence" value="ECO:0007669"/>
    <property type="project" value="UniProtKB-KW"/>
</dbReference>
<keyword evidence="11 14" id="KW-0482">Metalloprotease</keyword>
<dbReference type="PANTHER" id="PTHR39188">
    <property type="entry name" value="MEMBRANE-ASSOCIATED ZINC METALLOPROTEASE M50B"/>
    <property type="match status" value="1"/>
</dbReference>
<dbReference type="GO" id="GO:0046872">
    <property type="term" value="F:metal ion binding"/>
    <property type="evidence" value="ECO:0007669"/>
    <property type="project" value="UniProtKB-UniRule"/>
</dbReference>
<dbReference type="Proteomes" id="UP000000844">
    <property type="component" value="Chromosome"/>
</dbReference>
<dbReference type="eggNOG" id="COG1994">
    <property type="taxonomic scope" value="Bacteria"/>
</dbReference>
<dbReference type="PANTHER" id="PTHR39188:SF3">
    <property type="entry name" value="STAGE IV SPORULATION PROTEIN FB"/>
    <property type="match status" value="1"/>
</dbReference>
<evidence type="ECO:0000256" key="12">
    <source>
        <dbReference type="ARBA" id="ARBA00023122"/>
    </source>
</evidence>
<feature type="binding site" evidence="16">
    <location>
        <position position="176"/>
    </location>
    <ligand>
        <name>Zn(2+)</name>
        <dbReference type="ChEBI" id="CHEBI:29105"/>
        <note>catalytic</note>
    </ligand>
</feature>
<keyword evidence="3 14" id="KW-1003">Cell membrane</keyword>
<proteinExistence type="inferred from homology"/>
<comment type="similarity">
    <text evidence="2 14">Belongs to the peptidase M50B family.</text>
</comment>
<feature type="binding site" evidence="16">
    <location>
        <position position="84"/>
    </location>
    <ligand>
        <name>Zn(2+)</name>
        <dbReference type="ChEBI" id="CHEBI:29105"/>
        <note>catalytic</note>
    </ligand>
</feature>
<evidence type="ECO:0000256" key="15">
    <source>
        <dbReference type="PIRSR" id="PIRSR006404-1"/>
    </source>
</evidence>
<keyword evidence="12" id="KW-0129">CBS domain</keyword>
<dbReference type="Gene3D" id="3.10.580.10">
    <property type="entry name" value="CBS-domain"/>
    <property type="match status" value="1"/>
</dbReference>
<feature type="transmembrane region" description="Helical" evidence="14">
    <location>
        <begin position="222"/>
        <end position="242"/>
    </location>
</feature>
<evidence type="ECO:0000313" key="20">
    <source>
        <dbReference type="EMBL" id="ADD44120.1"/>
    </source>
</evidence>
<dbReference type="GO" id="GO:0005886">
    <property type="term" value="C:plasma membrane"/>
    <property type="evidence" value="ECO:0007669"/>
    <property type="project" value="UniProtKB-SubCell"/>
</dbReference>
<evidence type="ECO:0000256" key="9">
    <source>
        <dbReference type="ARBA" id="ARBA00022833"/>
    </source>
</evidence>